<organism evidence="2 3">
    <name type="scientific">Homarus americanus</name>
    <name type="common">American lobster</name>
    <dbReference type="NCBI Taxonomy" id="6706"/>
    <lineage>
        <taxon>Eukaryota</taxon>
        <taxon>Metazoa</taxon>
        <taxon>Ecdysozoa</taxon>
        <taxon>Arthropoda</taxon>
        <taxon>Crustacea</taxon>
        <taxon>Multicrustacea</taxon>
        <taxon>Malacostraca</taxon>
        <taxon>Eumalacostraca</taxon>
        <taxon>Eucarida</taxon>
        <taxon>Decapoda</taxon>
        <taxon>Pleocyemata</taxon>
        <taxon>Astacidea</taxon>
        <taxon>Nephropoidea</taxon>
        <taxon>Nephropidae</taxon>
        <taxon>Homarus</taxon>
    </lineage>
</organism>
<evidence type="ECO:0000313" key="3">
    <source>
        <dbReference type="Proteomes" id="UP000747542"/>
    </source>
</evidence>
<dbReference type="SUPFAM" id="SSF140741">
    <property type="entry name" value="RUN domain-like"/>
    <property type="match status" value="1"/>
</dbReference>
<protein>
    <submittedName>
        <fullName evidence="2">Pleckstriny domain-containing family M member 1-like</fullName>
    </submittedName>
</protein>
<dbReference type="Gene3D" id="1.20.58.900">
    <property type="match status" value="1"/>
</dbReference>
<proteinExistence type="predicted"/>
<dbReference type="InterPro" id="IPR037213">
    <property type="entry name" value="Run_dom_sf"/>
</dbReference>
<dbReference type="AlphaFoldDB" id="A0A8J5N5U4"/>
<dbReference type="PANTHER" id="PTHR47194:SF3">
    <property type="entry name" value="SORTING NEXIN 29"/>
    <property type="match status" value="1"/>
</dbReference>
<gene>
    <name evidence="2" type="primary">PLEKHM1-L</name>
    <name evidence="2" type="ORF">Hamer_G022229</name>
</gene>
<dbReference type="InterPro" id="IPR004012">
    <property type="entry name" value="Run_dom"/>
</dbReference>
<comment type="caution">
    <text evidence="2">The sequence shown here is derived from an EMBL/GenBank/DDBJ whole genome shotgun (WGS) entry which is preliminary data.</text>
</comment>
<name>A0A8J5N5U4_HOMAM</name>
<evidence type="ECO:0000259" key="1">
    <source>
        <dbReference type="PROSITE" id="PS50826"/>
    </source>
</evidence>
<dbReference type="Pfam" id="PF02759">
    <property type="entry name" value="RUN"/>
    <property type="match status" value="1"/>
</dbReference>
<keyword evidence="3" id="KW-1185">Reference proteome</keyword>
<accession>A0A8J5N5U4</accession>
<dbReference type="Proteomes" id="UP000747542">
    <property type="component" value="Unassembled WGS sequence"/>
</dbReference>
<feature type="domain" description="RUN" evidence="1">
    <location>
        <begin position="55"/>
        <end position="161"/>
    </location>
</feature>
<evidence type="ECO:0000313" key="2">
    <source>
        <dbReference type="EMBL" id="KAG7174005.1"/>
    </source>
</evidence>
<reference evidence="2" key="1">
    <citation type="journal article" date="2021" name="Sci. Adv.">
        <title>The American lobster genome reveals insights on longevity, neural, and immune adaptations.</title>
        <authorList>
            <person name="Polinski J.M."/>
            <person name="Zimin A.V."/>
            <person name="Clark K.F."/>
            <person name="Kohn A.B."/>
            <person name="Sadowski N."/>
            <person name="Timp W."/>
            <person name="Ptitsyn A."/>
            <person name="Khanna P."/>
            <person name="Romanova D.Y."/>
            <person name="Williams P."/>
            <person name="Greenwood S.J."/>
            <person name="Moroz L.L."/>
            <person name="Walt D.R."/>
            <person name="Bodnar A.G."/>
        </authorList>
    </citation>
    <scope>NUCLEOTIDE SEQUENCE</scope>
    <source>
        <strain evidence="2">GMGI-L3</strain>
    </source>
</reference>
<dbReference type="EMBL" id="JAHLQT010008237">
    <property type="protein sequence ID" value="KAG7174005.1"/>
    <property type="molecule type" value="Genomic_DNA"/>
</dbReference>
<dbReference type="PROSITE" id="PS50826">
    <property type="entry name" value="RUN"/>
    <property type="match status" value="1"/>
</dbReference>
<sequence length="161" mass="17953">MFNQRIKRERREAAISASLVMRLKEAVQSVLQPGGTGCSSYTGQNSFTGSLGPILGHSDNTNALCNVLEAIFIHGLRDSLGERMSSLLGSDPDRMPVPNFWPVILIISHRDLIEQVSELSFISSEVGRSRAWVRVTVNQGQICSYLSVLLHDTRTLKDYYR</sequence>
<dbReference type="PANTHER" id="PTHR47194">
    <property type="entry name" value="SORTING NEXIN-29-RELATED"/>
    <property type="match status" value="1"/>
</dbReference>